<feature type="region of interest" description="Disordered" evidence="1">
    <location>
        <begin position="530"/>
        <end position="588"/>
    </location>
</feature>
<dbReference type="InterPro" id="IPR051425">
    <property type="entry name" value="Formin_Homology"/>
</dbReference>
<feature type="compositionally biased region" description="Low complexity" evidence="1">
    <location>
        <begin position="562"/>
        <end position="573"/>
    </location>
</feature>
<evidence type="ECO:0000313" key="3">
    <source>
        <dbReference type="Proteomes" id="UP001218218"/>
    </source>
</evidence>
<evidence type="ECO:0000313" key="2">
    <source>
        <dbReference type="EMBL" id="KAJ7330925.1"/>
    </source>
</evidence>
<dbReference type="PANTHER" id="PTHR45725:SF18">
    <property type="entry name" value="ORC1-LIKE AAA ATPASE DOMAIN-CONTAINING PROTEIN"/>
    <property type="match status" value="1"/>
</dbReference>
<feature type="region of interest" description="Disordered" evidence="1">
    <location>
        <begin position="368"/>
        <end position="426"/>
    </location>
</feature>
<feature type="compositionally biased region" description="Pro residues" evidence="1">
    <location>
        <begin position="416"/>
        <end position="426"/>
    </location>
</feature>
<dbReference type="EMBL" id="JARIHO010000036">
    <property type="protein sequence ID" value="KAJ7330925.1"/>
    <property type="molecule type" value="Genomic_DNA"/>
</dbReference>
<feature type="compositionally biased region" description="Basic and acidic residues" evidence="1">
    <location>
        <begin position="531"/>
        <end position="547"/>
    </location>
</feature>
<comment type="caution">
    <text evidence="2">The sequence shown here is derived from an EMBL/GenBank/DDBJ whole genome shotgun (WGS) entry which is preliminary data.</text>
</comment>
<name>A0AAD6ZP30_9AGAR</name>
<proteinExistence type="predicted"/>
<organism evidence="2 3">
    <name type="scientific">Mycena albidolilacea</name>
    <dbReference type="NCBI Taxonomy" id="1033008"/>
    <lineage>
        <taxon>Eukaryota</taxon>
        <taxon>Fungi</taxon>
        <taxon>Dikarya</taxon>
        <taxon>Basidiomycota</taxon>
        <taxon>Agaricomycotina</taxon>
        <taxon>Agaricomycetes</taxon>
        <taxon>Agaricomycetidae</taxon>
        <taxon>Agaricales</taxon>
        <taxon>Marasmiineae</taxon>
        <taxon>Mycenaceae</taxon>
        <taxon>Mycena</taxon>
    </lineage>
</organism>
<dbReference type="Proteomes" id="UP001218218">
    <property type="component" value="Unassembled WGS sequence"/>
</dbReference>
<sequence length="846" mass="88797">METVPSAVAASTAAVANEQVQTLSDTLPSAHPPASVEAATVPSVAAAPAAAEADAQVHAIGAALPGAPLSVHLPANAEAQTVSLTAAAPTAVEADAQHATGAALPDAPQSAVEAVRAGVMTAWKAIGWPESTEREAGVTWNEDESVFPGVGATCRSCRAEWLSRCVEQGEISSAAAASDIREEGGGGDEECGGKGSEASKAAAFLRKCLDAAPAEPRTFSPEDAVKAVVRDFVDFGEGTISGVLGFAAELEWLRAETRWEEMMLQATAARDREYEEMKGGSSSLDAYGDYDYDEYGSELADDDCEDDATSSLERSVKDMALTDWARARVLNGAWVTLAADLYYKAKVNGLEPHEYAVNTVHPVPWSISPPSSPPHAASYPRSTAPSSTLPPLPASTITTTPGPGTFTSIPVTHPAAPAPPAPAPRPPPPTLALAEAANAVHTRQLRAVLLPALQNVVRRVVGESAGISASATADSVTAALAMSDSDTTMDGGQDAAGVEVEPDPALRVLRMSFADIVRMLREEGVWTGDANTKREGAERDADRNGEHKNRRAHLRDTRGSDDSPPTSDTVPSPALSASTMRTTPSPPPLDLEHTAVKVDCPTIPNAAAPERAPVLSPPRLLRTIPYIPESIAHLPGASLEAIEAVWREACGPLYDCRCTVCERARAALPATSAVSSVARPLTPAPTVQPRYKEELTDWQLALAEGEAEEAAEREREIARDRRRWGVPVGYANYGDPYEDEAEGSVGFVLAAGRKRPAEEPEVGGDGDGADGRMSLKRVRMEQFVPLLGKRRLGELDFDEPGRVDAASVGSAPKRARVKVVEGLPDLTSTPVAAPMSVSPGSDMGAR</sequence>
<evidence type="ECO:0000256" key="1">
    <source>
        <dbReference type="SAM" id="MobiDB-lite"/>
    </source>
</evidence>
<gene>
    <name evidence="2" type="ORF">DFH08DRAFT_1084042</name>
</gene>
<accession>A0AAD6ZP30</accession>
<feature type="compositionally biased region" description="Low complexity" evidence="1">
    <location>
        <begin position="394"/>
        <end position="409"/>
    </location>
</feature>
<dbReference type="AlphaFoldDB" id="A0AAD6ZP30"/>
<protein>
    <submittedName>
        <fullName evidence="2">Uncharacterized protein</fullName>
    </submittedName>
</protein>
<dbReference type="PANTHER" id="PTHR45725">
    <property type="entry name" value="FORMIN HOMOLOGY 2 FAMILY MEMBER"/>
    <property type="match status" value="1"/>
</dbReference>
<keyword evidence="3" id="KW-1185">Reference proteome</keyword>
<feature type="region of interest" description="Disordered" evidence="1">
    <location>
        <begin position="823"/>
        <end position="846"/>
    </location>
</feature>
<reference evidence="2" key="1">
    <citation type="submission" date="2023-03" db="EMBL/GenBank/DDBJ databases">
        <title>Massive genome expansion in bonnet fungi (Mycena s.s.) driven by repeated elements and novel gene families across ecological guilds.</title>
        <authorList>
            <consortium name="Lawrence Berkeley National Laboratory"/>
            <person name="Harder C.B."/>
            <person name="Miyauchi S."/>
            <person name="Viragh M."/>
            <person name="Kuo A."/>
            <person name="Thoen E."/>
            <person name="Andreopoulos B."/>
            <person name="Lu D."/>
            <person name="Skrede I."/>
            <person name="Drula E."/>
            <person name="Henrissat B."/>
            <person name="Morin E."/>
            <person name="Kohler A."/>
            <person name="Barry K."/>
            <person name="LaButti K."/>
            <person name="Morin E."/>
            <person name="Salamov A."/>
            <person name="Lipzen A."/>
            <person name="Mereny Z."/>
            <person name="Hegedus B."/>
            <person name="Baldrian P."/>
            <person name="Stursova M."/>
            <person name="Weitz H."/>
            <person name="Taylor A."/>
            <person name="Grigoriev I.V."/>
            <person name="Nagy L.G."/>
            <person name="Martin F."/>
            <person name="Kauserud H."/>
        </authorList>
    </citation>
    <scope>NUCLEOTIDE SEQUENCE</scope>
    <source>
        <strain evidence="2">CBHHK002</strain>
    </source>
</reference>
<feature type="compositionally biased region" description="Low complexity" evidence="1">
    <location>
        <begin position="368"/>
        <end position="387"/>
    </location>
</feature>